<evidence type="ECO:0000313" key="1">
    <source>
        <dbReference type="EMBL" id="CAG6697333.1"/>
    </source>
</evidence>
<accession>A0A8D8XHG6</accession>
<dbReference type="AlphaFoldDB" id="A0A8D8XHG6"/>
<organism evidence="1">
    <name type="scientific">Cacopsylla melanoneura</name>
    <dbReference type="NCBI Taxonomy" id="428564"/>
    <lineage>
        <taxon>Eukaryota</taxon>
        <taxon>Metazoa</taxon>
        <taxon>Ecdysozoa</taxon>
        <taxon>Arthropoda</taxon>
        <taxon>Hexapoda</taxon>
        <taxon>Insecta</taxon>
        <taxon>Pterygota</taxon>
        <taxon>Neoptera</taxon>
        <taxon>Paraneoptera</taxon>
        <taxon>Hemiptera</taxon>
        <taxon>Sternorrhyncha</taxon>
        <taxon>Psylloidea</taxon>
        <taxon>Psyllidae</taxon>
        <taxon>Psyllinae</taxon>
        <taxon>Cacopsylla</taxon>
    </lineage>
</organism>
<protein>
    <submittedName>
        <fullName evidence="1">Uncharacterized protein</fullName>
    </submittedName>
</protein>
<proteinExistence type="predicted"/>
<sequence>MRIHPIPNPLWVTQHTVPMVTIGLRIVLIPRGCYFRCGIRVGIGHLFRFIPQCQLRGTDSPPLVCGGSQLRFCVPGRHLRATIRTVRGAFVMNRVCRVTTAFSSITIA</sequence>
<name>A0A8D8XHG6_9HEMI</name>
<dbReference type="EMBL" id="HBUF01332980">
    <property type="protein sequence ID" value="CAG6697336.1"/>
    <property type="molecule type" value="Transcribed_RNA"/>
</dbReference>
<dbReference type="EMBL" id="HBUF01332979">
    <property type="protein sequence ID" value="CAG6697333.1"/>
    <property type="molecule type" value="Transcribed_RNA"/>
</dbReference>
<reference evidence="1" key="1">
    <citation type="submission" date="2021-05" db="EMBL/GenBank/DDBJ databases">
        <authorList>
            <person name="Alioto T."/>
            <person name="Alioto T."/>
            <person name="Gomez Garrido J."/>
        </authorList>
    </citation>
    <scope>NUCLEOTIDE SEQUENCE</scope>
</reference>